<evidence type="ECO:0000256" key="2">
    <source>
        <dbReference type="ARBA" id="ARBA00004613"/>
    </source>
</evidence>
<dbReference type="GO" id="GO:0009251">
    <property type="term" value="P:glucan catabolic process"/>
    <property type="evidence" value="ECO:0007669"/>
    <property type="project" value="TreeGrafter"/>
</dbReference>
<dbReference type="EC" id="3.2.1.21" evidence="5"/>
<comment type="subcellular location">
    <subcellularLocation>
        <location evidence="2">Secreted</location>
    </subcellularLocation>
</comment>
<dbReference type="OrthoDB" id="416222at2759"/>
<evidence type="ECO:0000256" key="9">
    <source>
        <dbReference type="ARBA" id="ARBA00023180"/>
    </source>
</evidence>
<keyword evidence="8 19" id="KW-0378">Hydrolase</keyword>
<evidence type="ECO:0000256" key="8">
    <source>
        <dbReference type="ARBA" id="ARBA00022801"/>
    </source>
</evidence>
<dbReference type="Gene3D" id="2.60.40.10">
    <property type="entry name" value="Immunoglobulins"/>
    <property type="match status" value="1"/>
</dbReference>
<comment type="similarity">
    <text evidence="4">Belongs to the glycosyl hydrolase 3 family.</text>
</comment>
<keyword evidence="9" id="KW-0325">Glycoprotein</keyword>
<evidence type="ECO:0000256" key="13">
    <source>
        <dbReference type="ARBA" id="ARBA00024983"/>
    </source>
</evidence>
<reference evidence="19" key="1">
    <citation type="journal article" date="2020" name="Stud. Mycol.">
        <title>101 Dothideomycetes genomes: a test case for predicting lifestyles and emergence of pathogens.</title>
        <authorList>
            <person name="Haridas S."/>
            <person name="Albert R."/>
            <person name="Binder M."/>
            <person name="Bloem J."/>
            <person name="Labutti K."/>
            <person name="Salamov A."/>
            <person name="Andreopoulos B."/>
            <person name="Baker S."/>
            <person name="Barry K."/>
            <person name="Bills G."/>
            <person name="Bluhm B."/>
            <person name="Cannon C."/>
            <person name="Castanera R."/>
            <person name="Culley D."/>
            <person name="Daum C."/>
            <person name="Ezra D."/>
            <person name="Gonzalez J."/>
            <person name="Henrissat B."/>
            <person name="Kuo A."/>
            <person name="Liang C."/>
            <person name="Lipzen A."/>
            <person name="Lutzoni F."/>
            <person name="Magnuson J."/>
            <person name="Mondo S."/>
            <person name="Nolan M."/>
            <person name="Ohm R."/>
            <person name="Pangilinan J."/>
            <person name="Park H.-J."/>
            <person name="Ramirez L."/>
            <person name="Alfaro M."/>
            <person name="Sun H."/>
            <person name="Tritt A."/>
            <person name="Yoshinaga Y."/>
            <person name="Zwiers L.-H."/>
            <person name="Turgeon B."/>
            <person name="Goodwin S."/>
            <person name="Spatafora J."/>
            <person name="Crous P."/>
            <person name="Grigoriev I."/>
        </authorList>
    </citation>
    <scope>NUCLEOTIDE SEQUENCE</scope>
    <source>
        <strain evidence="19">CBS 109.77</strain>
    </source>
</reference>
<dbReference type="SUPFAM" id="SSF52279">
    <property type="entry name" value="Beta-D-glucan exohydrolase, C-terminal domain"/>
    <property type="match status" value="1"/>
</dbReference>
<evidence type="ECO:0000256" key="17">
    <source>
        <dbReference type="ARBA" id="ARBA00041808"/>
    </source>
</evidence>
<dbReference type="SMART" id="SM01217">
    <property type="entry name" value="Fn3_like"/>
    <property type="match status" value="1"/>
</dbReference>
<evidence type="ECO:0000256" key="16">
    <source>
        <dbReference type="ARBA" id="ARBA00041601"/>
    </source>
</evidence>
<dbReference type="InterPro" id="IPR017853">
    <property type="entry name" value="GH"/>
</dbReference>
<evidence type="ECO:0000259" key="18">
    <source>
        <dbReference type="SMART" id="SM01217"/>
    </source>
</evidence>
<evidence type="ECO:0000256" key="10">
    <source>
        <dbReference type="ARBA" id="ARBA00023277"/>
    </source>
</evidence>
<dbReference type="InterPro" id="IPR001764">
    <property type="entry name" value="Glyco_hydro_3_N"/>
</dbReference>
<evidence type="ECO:0000256" key="7">
    <source>
        <dbReference type="ARBA" id="ARBA00022729"/>
    </source>
</evidence>
<dbReference type="Pfam" id="PF14310">
    <property type="entry name" value="Fn3-like"/>
    <property type="match status" value="1"/>
</dbReference>
<dbReference type="Gene3D" id="3.40.50.1700">
    <property type="entry name" value="Glycoside hydrolase family 3 C-terminal domain"/>
    <property type="match status" value="1"/>
</dbReference>
<dbReference type="Proteomes" id="UP000799757">
    <property type="component" value="Unassembled WGS sequence"/>
</dbReference>
<evidence type="ECO:0000256" key="15">
    <source>
        <dbReference type="ARBA" id="ARBA00041276"/>
    </source>
</evidence>
<dbReference type="PANTHER" id="PTHR42715:SF12">
    <property type="entry name" value="BETA-GLUCOSIDASE G-RELATED"/>
    <property type="match status" value="1"/>
</dbReference>
<dbReference type="EMBL" id="MU001784">
    <property type="protein sequence ID" value="KAF2798415.1"/>
    <property type="molecule type" value="Genomic_DNA"/>
</dbReference>
<dbReference type="GO" id="GO:0008422">
    <property type="term" value="F:beta-glucosidase activity"/>
    <property type="evidence" value="ECO:0007669"/>
    <property type="project" value="UniProtKB-EC"/>
</dbReference>
<dbReference type="FunFam" id="3.20.20.300:FF:000002">
    <property type="entry name" value="Probable beta-glucosidase"/>
    <property type="match status" value="1"/>
</dbReference>
<organism evidence="19 20">
    <name type="scientific">Melanomma pulvis-pyrius CBS 109.77</name>
    <dbReference type="NCBI Taxonomy" id="1314802"/>
    <lineage>
        <taxon>Eukaryota</taxon>
        <taxon>Fungi</taxon>
        <taxon>Dikarya</taxon>
        <taxon>Ascomycota</taxon>
        <taxon>Pezizomycotina</taxon>
        <taxon>Dothideomycetes</taxon>
        <taxon>Pleosporomycetidae</taxon>
        <taxon>Pleosporales</taxon>
        <taxon>Melanommataceae</taxon>
        <taxon>Melanomma</taxon>
    </lineage>
</organism>
<evidence type="ECO:0000256" key="14">
    <source>
        <dbReference type="ARBA" id="ARBA00039579"/>
    </source>
</evidence>
<comment type="function">
    <text evidence="13">Beta-glucosidases are one of a number of cellulolytic enzymes involved in the degradation of cellulosic biomass. Catalyzes the last step releasing glucose from the inhibitory cellobiose.</text>
</comment>
<dbReference type="InterPro" id="IPR036962">
    <property type="entry name" value="Glyco_hydro_3_N_sf"/>
</dbReference>
<keyword evidence="20" id="KW-1185">Reference proteome</keyword>
<evidence type="ECO:0000313" key="20">
    <source>
        <dbReference type="Proteomes" id="UP000799757"/>
    </source>
</evidence>
<sequence>MVTGGSDVGPCIGNIGPVERLGFRGLCFSDGPIGVNRADLVSVFPSGITAAAMWDRELLYQRGLAIGSEFRGKGAHVMLGPSIGPMGRHPLGGRNWEGFGPDPYLSGSSIAATIRGVHEMGVQTCSKHYIGNEQETQRSNSVLNGTNVDAVSANIDDRTLHELYLWPFAEAVKAGTAAVMCSYNRLNSTYSCEQPETLKNILKEELGFRGYVVSDWFATHSTAPAANAGLDLEMPGRMNQPGLTPAFFDQKLVDAVNTGEVSMERLDDMAIRVLTPYFLLGQDQSFPSIDPATLATTAAHEYGLPRALGLGIPFDIIDGRDVRADHANLIRKLGAAGTVLLKNTNNTLPLPTLKHIAVFGNDAANVVDSGGSHNSHGWDIGTIYIGGGSGTVRLEDPVSPLEAIKERAKRDGSRVKFIANNTAIAAGEFQTIYPLPQVCLVFLKTWASEGQDRTSLENDFDSTAVVNSVASWCTNTVVVTHSGGVNTMPWAHNPNITGILAAHFPGEQSGNSIVDILWGDEVPSGHLPYTIPETEADYDFPILNLTGVTDPNAWQDNYEEGQLIDYRHFDAKNTTPLYEFGFGLSYTTFDMASSLSIRTLKDNPAAVPDTTRPVEIGGHPELWENVLEVEASVSNTGSRAGSAVAQLYMSFPTTGAPDGTPVQVLRGFEKVELQPGETKTVAFEVKRRDVSFWDVGEQNWRLPSGEFVFKAGFSSRDLRAMGPVLLRSK</sequence>
<keyword evidence="7" id="KW-0732">Signal</keyword>
<dbReference type="Pfam" id="PF00933">
    <property type="entry name" value="Glyco_hydro_3"/>
    <property type="match status" value="1"/>
</dbReference>
<protein>
    <recommendedName>
        <fullName evidence="14">Probable beta-glucosidase G</fullName>
        <ecNumber evidence="5">3.2.1.21</ecNumber>
    </recommendedName>
    <alternativeName>
        <fullName evidence="15">Beta-D-glucoside glucohydrolase G</fullName>
    </alternativeName>
    <alternativeName>
        <fullName evidence="16">Cellobiase G</fullName>
    </alternativeName>
    <alternativeName>
        <fullName evidence="17">Gentiobiase G</fullName>
    </alternativeName>
</protein>
<evidence type="ECO:0000313" key="19">
    <source>
        <dbReference type="EMBL" id="KAF2798415.1"/>
    </source>
</evidence>
<evidence type="ECO:0000256" key="4">
    <source>
        <dbReference type="ARBA" id="ARBA00005336"/>
    </source>
</evidence>
<dbReference type="InterPro" id="IPR036881">
    <property type="entry name" value="Glyco_hydro_3_C_sf"/>
</dbReference>
<dbReference type="Gene3D" id="3.20.20.300">
    <property type="entry name" value="Glycoside hydrolase, family 3, N-terminal domain"/>
    <property type="match status" value="1"/>
</dbReference>
<proteinExistence type="inferred from homology"/>
<keyword evidence="12" id="KW-0624">Polysaccharide degradation</keyword>
<dbReference type="InterPro" id="IPR050288">
    <property type="entry name" value="Cellulose_deg_GH3"/>
</dbReference>
<dbReference type="GO" id="GO:0005576">
    <property type="term" value="C:extracellular region"/>
    <property type="evidence" value="ECO:0007669"/>
    <property type="project" value="UniProtKB-SubCell"/>
</dbReference>
<keyword evidence="10" id="KW-0119">Carbohydrate metabolism</keyword>
<evidence type="ECO:0000256" key="12">
    <source>
        <dbReference type="ARBA" id="ARBA00023326"/>
    </source>
</evidence>
<dbReference type="AlphaFoldDB" id="A0A6A6XR26"/>
<accession>A0A6A6XR26</accession>
<keyword evidence="11" id="KW-0326">Glycosidase</keyword>
<evidence type="ECO:0000256" key="11">
    <source>
        <dbReference type="ARBA" id="ARBA00023295"/>
    </source>
</evidence>
<dbReference type="Pfam" id="PF01915">
    <property type="entry name" value="Glyco_hydro_3_C"/>
    <property type="match status" value="1"/>
</dbReference>
<evidence type="ECO:0000256" key="6">
    <source>
        <dbReference type="ARBA" id="ARBA00022525"/>
    </source>
</evidence>
<dbReference type="InterPro" id="IPR026891">
    <property type="entry name" value="Fn3-like"/>
</dbReference>
<keyword evidence="6" id="KW-0964">Secreted</keyword>
<evidence type="ECO:0000256" key="1">
    <source>
        <dbReference type="ARBA" id="ARBA00000448"/>
    </source>
</evidence>
<dbReference type="SUPFAM" id="SSF51445">
    <property type="entry name" value="(Trans)glycosidases"/>
    <property type="match status" value="1"/>
</dbReference>
<name>A0A6A6XR26_9PLEO</name>
<dbReference type="InterPro" id="IPR013783">
    <property type="entry name" value="Ig-like_fold"/>
</dbReference>
<gene>
    <name evidence="19" type="ORF">K505DRAFT_267633</name>
</gene>
<dbReference type="InterPro" id="IPR002772">
    <property type="entry name" value="Glyco_hydro_3_C"/>
</dbReference>
<dbReference type="PRINTS" id="PR00133">
    <property type="entry name" value="GLHYDRLASE3"/>
</dbReference>
<dbReference type="PANTHER" id="PTHR42715">
    <property type="entry name" value="BETA-GLUCOSIDASE"/>
    <property type="match status" value="1"/>
</dbReference>
<feature type="domain" description="Fibronectin type III-like" evidence="18">
    <location>
        <begin position="643"/>
        <end position="715"/>
    </location>
</feature>
<comment type="catalytic activity">
    <reaction evidence="1">
        <text>Hydrolysis of terminal, non-reducing beta-D-glucosyl residues with release of beta-D-glucose.</text>
        <dbReference type="EC" id="3.2.1.21"/>
    </reaction>
</comment>
<evidence type="ECO:0000256" key="5">
    <source>
        <dbReference type="ARBA" id="ARBA00012744"/>
    </source>
</evidence>
<comment type="pathway">
    <text evidence="3">Glycan metabolism; cellulose degradation.</text>
</comment>
<evidence type="ECO:0000256" key="3">
    <source>
        <dbReference type="ARBA" id="ARBA00004987"/>
    </source>
</evidence>